<dbReference type="InterPro" id="IPR036691">
    <property type="entry name" value="Endo/exonu/phosph_ase_sf"/>
</dbReference>
<keyword evidence="1" id="KW-0540">Nuclease</keyword>
<dbReference type="GO" id="GO:0004527">
    <property type="term" value="F:exonuclease activity"/>
    <property type="evidence" value="ECO:0007669"/>
    <property type="project" value="UniProtKB-KW"/>
</dbReference>
<dbReference type="EMBL" id="SEWF01000034">
    <property type="protein sequence ID" value="RYU93972.1"/>
    <property type="molecule type" value="Genomic_DNA"/>
</dbReference>
<name>A0A4Q5LW93_9BACT</name>
<keyword evidence="1" id="KW-0255">Endonuclease</keyword>
<keyword evidence="1" id="KW-0378">Hydrolase</keyword>
<dbReference type="AlphaFoldDB" id="A0A4Q5LW93"/>
<sequence length="272" mass="31915">MKILFWNLNKKDLSKEIKELIVHNDFDILLFCEYEIDDFFFLNYINTGTTIFKLMPSIGAIKLKHFTKYNLKFFKLHSESKRWAIRVIDHPFYSPFILASTHLPSKNNWHDDSQLIEASIFRNAINRAQVETNISRTVIIGDFNMNPYESGLISTTAFHSTQDRNIAKRIKRRVQGNEYNFFYNPMWNFFGDQSIGKVPGTYLYSSSEHLQLDWNIFDQVLLSPDIIDFVPLKGLEIITNTGKQDLIRADKIIDNTFSDHLPIKLELKTDKF</sequence>
<keyword evidence="2" id="KW-1185">Reference proteome</keyword>
<dbReference type="Gene3D" id="3.60.10.10">
    <property type="entry name" value="Endonuclease/exonuclease/phosphatase"/>
    <property type="match status" value="1"/>
</dbReference>
<gene>
    <name evidence="1" type="ORF">EWM59_19625</name>
</gene>
<evidence type="ECO:0000313" key="1">
    <source>
        <dbReference type="EMBL" id="RYU93972.1"/>
    </source>
</evidence>
<accession>A0A4Q5LW93</accession>
<reference evidence="1 2" key="1">
    <citation type="submission" date="2019-02" db="EMBL/GenBank/DDBJ databases">
        <title>Bacterial novel species Emticicia sp. 17J42-9 isolated from soil.</title>
        <authorList>
            <person name="Jung H.-Y."/>
        </authorList>
    </citation>
    <scope>NUCLEOTIDE SEQUENCE [LARGE SCALE GENOMIC DNA]</scope>
    <source>
        <strain evidence="1 2">17J42-9</strain>
    </source>
</reference>
<organism evidence="1 2">
    <name type="scientific">Emticicia agri</name>
    <dbReference type="NCBI Taxonomy" id="2492393"/>
    <lineage>
        <taxon>Bacteria</taxon>
        <taxon>Pseudomonadati</taxon>
        <taxon>Bacteroidota</taxon>
        <taxon>Cytophagia</taxon>
        <taxon>Cytophagales</taxon>
        <taxon>Leadbetterellaceae</taxon>
        <taxon>Emticicia</taxon>
    </lineage>
</organism>
<keyword evidence="1" id="KW-0269">Exonuclease</keyword>
<dbReference type="RefSeq" id="WP_130022952.1">
    <property type="nucleotide sequence ID" value="NZ_SEWF01000034.1"/>
</dbReference>
<dbReference type="Proteomes" id="UP000293162">
    <property type="component" value="Unassembled WGS sequence"/>
</dbReference>
<dbReference type="GO" id="GO:0004519">
    <property type="term" value="F:endonuclease activity"/>
    <property type="evidence" value="ECO:0007669"/>
    <property type="project" value="UniProtKB-KW"/>
</dbReference>
<evidence type="ECO:0000313" key="2">
    <source>
        <dbReference type="Proteomes" id="UP000293162"/>
    </source>
</evidence>
<dbReference type="OrthoDB" id="262492at2"/>
<protein>
    <submittedName>
        <fullName evidence="1">Endonuclease/exonuclease/phosphatase family protein</fullName>
    </submittedName>
</protein>
<dbReference type="SUPFAM" id="SSF56219">
    <property type="entry name" value="DNase I-like"/>
    <property type="match status" value="1"/>
</dbReference>
<comment type="caution">
    <text evidence="1">The sequence shown here is derived from an EMBL/GenBank/DDBJ whole genome shotgun (WGS) entry which is preliminary data.</text>
</comment>
<proteinExistence type="predicted"/>